<gene>
    <name evidence="2" type="ORF">HFP15_08055</name>
</gene>
<evidence type="ECO:0000313" key="2">
    <source>
        <dbReference type="EMBL" id="NKQ52833.1"/>
    </source>
</evidence>
<evidence type="ECO:0000259" key="1">
    <source>
        <dbReference type="Pfam" id="PF13411"/>
    </source>
</evidence>
<dbReference type="Gene3D" id="1.10.1660.10">
    <property type="match status" value="1"/>
</dbReference>
<comment type="caution">
    <text evidence="2">The sequence shown here is derived from an EMBL/GenBank/DDBJ whole genome shotgun (WGS) entry which is preliminary data.</text>
</comment>
<evidence type="ECO:0000313" key="3">
    <source>
        <dbReference type="Proteomes" id="UP000715441"/>
    </source>
</evidence>
<dbReference type="Pfam" id="PF13411">
    <property type="entry name" value="MerR_1"/>
    <property type="match status" value="1"/>
</dbReference>
<feature type="domain" description="HTH merR-type" evidence="1">
    <location>
        <begin position="11"/>
        <end position="53"/>
    </location>
</feature>
<proteinExistence type="predicted"/>
<sequence>MSENEELVPTGTAAQRIGVHRGTLVRWWQRGLVAPALITPGGQARWDVDNLKRQLRDLREEGSG</sequence>
<dbReference type="EMBL" id="JAAXLS010000003">
    <property type="protein sequence ID" value="NKQ52833.1"/>
    <property type="molecule type" value="Genomic_DNA"/>
</dbReference>
<reference evidence="2 3" key="1">
    <citation type="submission" date="2020-04" db="EMBL/GenBank/DDBJ databases">
        <title>Novel species.</title>
        <authorList>
            <person name="Teo W.F.A."/>
            <person name="Lipun K."/>
            <person name="Srisuk N."/>
            <person name="Duangmal K."/>
        </authorList>
    </citation>
    <scope>NUCLEOTIDE SEQUENCE [LARGE SCALE GENOMIC DNA]</scope>
    <source>
        <strain evidence="2 3">K13G38</strain>
    </source>
</reference>
<dbReference type="RefSeq" id="WP_168513068.1">
    <property type="nucleotide sequence ID" value="NZ_JAAXLS010000003.1"/>
</dbReference>
<protein>
    <submittedName>
        <fullName evidence="2">MerR family transcriptional regulator</fullName>
    </submittedName>
</protein>
<name>A0ABX1IZ91_9PSEU</name>
<dbReference type="SUPFAM" id="SSF46955">
    <property type="entry name" value="Putative DNA-binding domain"/>
    <property type="match status" value="1"/>
</dbReference>
<dbReference type="InterPro" id="IPR009061">
    <property type="entry name" value="DNA-bd_dom_put_sf"/>
</dbReference>
<dbReference type="Proteomes" id="UP000715441">
    <property type="component" value="Unassembled WGS sequence"/>
</dbReference>
<accession>A0ABX1IZ91</accession>
<dbReference type="InterPro" id="IPR000551">
    <property type="entry name" value="MerR-type_HTH_dom"/>
</dbReference>
<keyword evidence="3" id="KW-1185">Reference proteome</keyword>
<organism evidence="2 3">
    <name type="scientific">Amycolatopsis acididurans</name>
    <dbReference type="NCBI Taxonomy" id="2724524"/>
    <lineage>
        <taxon>Bacteria</taxon>
        <taxon>Bacillati</taxon>
        <taxon>Actinomycetota</taxon>
        <taxon>Actinomycetes</taxon>
        <taxon>Pseudonocardiales</taxon>
        <taxon>Pseudonocardiaceae</taxon>
        <taxon>Amycolatopsis</taxon>
    </lineage>
</organism>